<comment type="caution">
    <text evidence="2">The sequence shown here is derived from an EMBL/GenBank/DDBJ whole genome shotgun (WGS) entry which is preliminary data.</text>
</comment>
<feature type="compositionally biased region" description="Acidic residues" evidence="1">
    <location>
        <begin position="344"/>
        <end position="359"/>
    </location>
</feature>
<reference evidence="2" key="1">
    <citation type="journal article" date="2022" name="Int. J. Mol. Sci.">
        <title>Draft Genome of Tanacetum Coccineum: Genomic Comparison of Closely Related Tanacetum-Family Plants.</title>
        <authorList>
            <person name="Yamashiro T."/>
            <person name="Shiraishi A."/>
            <person name="Nakayama K."/>
            <person name="Satake H."/>
        </authorList>
    </citation>
    <scope>NUCLEOTIDE SEQUENCE</scope>
</reference>
<accession>A0ABQ4XV05</accession>
<evidence type="ECO:0000256" key="1">
    <source>
        <dbReference type="SAM" id="MobiDB-lite"/>
    </source>
</evidence>
<evidence type="ECO:0000313" key="2">
    <source>
        <dbReference type="EMBL" id="GJS69268.1"/>
    </source>
</evidence>
<feature type="compositionally biased region" description="Basic and acidic residues" evidence="1">
    <location>
        <begin position="257"/>
        <end position="267"/>
    </location>
</feature>
<proteinExistence type="predicted"/>
<sequence>MNSKAQQTELDNALVALENRRVIKKCNIRFKPGMKPKEPTYQIVLDALALTTCYPAFLITAEVPVIYMHQFWATVTKHKTSYQFKIDTKEPLHQSSTNVFVERFTKIIIHHFLEKDKSILMRNRTFMHTARDDSLLGTMRFVSRHEDAQIYGAILLKAVTNQAMLDSVAYKTYYAIASGAKPPKSKKPKTKSDSSISSEETPSKKKPTKAKKDVPSKKKPASKPKPTKKKAPVKADRGKGLNVLSEVALSEADQLKEATKQNKKDFYISHASGSEDDDDDNDDSDSNDDDDDNDGDDDDNDANDDDNQEDDDKNDDEEETDSDRTKSDRIKIPVLNQSNTKYYEEEEEKIDDEEKMDEEKDDEVTKELYKDMNVNLGNEDADITNAESGFKQEEEDAHVTLITVHDTQKTEGPRHSYSVSYDFTEKLLNFKNVSPADNEIASLMDTTVCHEEQSSQTYTLFIVPITTIPPPPHFFNPLPQKTAPTHTPTASDVTTSVLVLLGFASEFRFNDRVTNLERDLSEIKQVDQYAQALSFIPVIVDRYINNKLGKAIQKAIQTHNLDCKEEAQAKK</sequence>
<feature type="compositionally biased region" description="Acidic residues" evidence="1">
    <location>
        <begin position="274"/>
        <end position="321"/>
    </location>
</feature>
<feature type="region of interest" description="Disordered" evidence="1">
    <location>
        <begin position="257"/>
        <end position="359"/>
    </location>
</feature>
<reference evidence="2" key="2">
    <citation type="submission" date="2022-01" db="EMBL/GenBank/DDBJ databases">
        <authorList>
            <person name="Yamashiro T."/>
            <person name="Shiraishi A."/>
            <person name="Satake H."/>
            <person name="Nakayama K."/>
        </authorList>
    </citation>
    <scope>NUCLEOTIDE SEQUENCE</scope>
</reference>
<name>A0ABQ4XV05_9ASTR</name>
<dbReference type="EMBL" id="BQNB010009851">
    <property type="protein sequence ID" value="GJS69268.1"/>
    <property type="molecule type" value="Genomic_DNA"/>
</dbReference>
<gene>
    <name evidence="2" type="ORF">Tco_0702109</name>
</gene>
<feature type="compositionally biased region" description="Basic residues" evidence="1">
    <location>
        <begin position="217"/>
        <end position="232"/>
    </location>
</feature>
<feature type="compositionally biased region" description="Basic and acidic residues" evidence="1">
    <location>
        <begin position="322"/>
        <end position="331"/>
    </location>
</feature>
<keyword evidence="3" id="KW-1185">Reference proteome</keyword>
<dbReference type="Proteomes" id="UP001151760">
    <property type="component" value="Unassembled WGS sequence"/>
</dbReference>
<organism evidence="2 3">
    <name type="scientific">Tanacetum coccineum</name>
    <dbReference type="NCBI Taxonomy" id="301880"/>
    <lineage>
        <taxon>Eukaryota</taxon>
        <taxon>Viridiplantae</taxon>
        <taxon>Streptophyta</taxon>
        <taxon>Embryophyta</taxon>
        <taxon>Tracheophyta</taxon>
        <taxon>Spermatophyta</taxon>
        <taxon>Magnoliopsida</taxon>
        <taxon>eudicotyledons</taxon>
        <taxon>Gunneridae</taxon>
        <taxon>Pentapetalae</taxon>
        <taxon>asterids</taxon>
        <taxon>campanulids</taxon>
        <taxon>Asterales</taxon>
        <taxon>Asteraceae</taxon>
        <taxon>Asteroideae</taxon>
        <taxon>Anthemideae</taxon>
        <taxon>Anthemidinae</taxon>
        <taxon>Tanacetum</taxon>
    </lineage>
</organism>
<evidence type="ECO:0000313" key="3">
    <source>
        <dbReference type="Proteomes" id="UP001151760"/>
    </source>
</evidence>
<protein>
    <submittedName>
        <fullName evidence="2">Uncharacterized protein</fullName>
    </submittedName>
</protein>
<feature type="region of interest" description="Disordered" evidence="1">
    <location>
        <begin position="180"/>
        <end position="242"/>
    </location>
</feature>